<dbReference type="Gene3D" id="1.25.40.20">
    <property type="entry name" value="Ankyrin repeat-containing domain"/>
    <property type="match status" value="2"/>
</dbReference>
<evidence type="ECO:0008006" key="3">
    <source>
        <dbReference type="Google" id="ProtNLM"/>
    </source>
</evidence>
<sequence>MQFLDLAPELVHQILLEAVLTRGIHRSITLRLVCKRFYYDVQFALFRSHLLDDYKTNRLLCLWEIDGNKWASTFWHSYLVYRVQYNSDSCPPHFCHIRRLVETLCAETGNDVRTTIERLCWPILRHATNRASSNLIDLNFKLDLLCAATYLNIIPVVKRLLKEGYPPRTMRDLFVTPMALAAWAGNKDLLEYLQKMVIESQSSHDSEAERFSSIVTAAMSGDIEMVRTALYPPSWSTINDTNFIDGSFIPLESSASFSLWKAQRSTGNLEIYKYIEGFFPRPVEQPSKSLLVLHIRLGNFEIVKYILDTTGTFFRGVRGADGAKHRDMIHLLLEYGFDRNFSRLDGQQSEWLGNKSISIEAQTRNMLLVHKLFDRGAGIDDVITAKSALKWAISREDTVMVGILLASGIDLASCGGRMLKLAVTLGLDSMEDILQAEFFKLSIPQRARWMMISDGRIDPEKHEQ</sequence>
<reference evidence="1 2" key="1">
    <citation type="journal article" date="2020" name="Genome Biol. Evol.">
        <title>Comparative genomics of Sclerotiniaceae.</title>
        <authorList>
            <person name="Valero Jimenez C.A."/>
            <person name="Steentjes M."/>
            <person name="Scholten O.E."/>
            <person name="Van Kan J.A.L."/>
        </authorList>
    </citation>
    <scope>NUCLEOTIDE SEQUENCE [LARGE SCALE GENOMIC DNA]</scope>
    <source>
        <strain evidence="1 2">B1</strain>
    </source>
</reference>
<name>A0ABQ7II56_9HELO</name>
<gene>
    <name evidence="1" type="ORF">EAE98_007126</name>
</gene>
<dbReference type="Proteomes" id="UP000783213">
    <property type="component" value="Unassembled WGS sequence"/>
</dbReference>
<dbReference type="InterPro" id="IPR036770">
    <property type="entry name" value="Ankyrin_rpt-contain_sf"/>
</dbReference>
<proteinExistence type="predicted"/>
<comment type="caution">
    <text evidence="1">The sequence shown here is derived from an EMBL/GenBank/DDBJ whole genome shotgun (WGS) entry which is preliminary data.</text>
</comment>
<dbReference type="SUPFAM" id="SSF48403">
    <property type="entry name" value="Ankyrin repeat"/>
    <property type="match status" value="1"/>
</dbReference>
<protein>
    <recommendedName>
        <fullName evidence="3">F-box domain-containing protein</fullName>
    </recommendedName>
</protein>
<dbReference type="EMBL" id="RCSX01000016">
    <property type="protein sequence ID" value="KAF7925038.1"/>
    <property type="molecule type" value="Genomic_DNA"/>
</dbReference>
<organism evidence="1 2">
    <name type="scientific">Botrytis deweyae</name>
    <dbReference type="NCBI Taxonomy" id="2478750"/>
    <lineage>
        <taxon>Eukaryota</taxon>
        <taxon>Fungi</taxon>
        <taxon>Dikarya</taxon>
        <taxon>Ascomycota</taxon>
        <taxon>Pezizomycotina</taxon>
        <taxon>Leotiomycetes</taxon>
        <taxon>Helotiales</taxon>
        <taxon>Sclerotiniaceae</taxon>
        <taxon>Botrytis</taxon>
    </lineage>
</organism>
<evidence type="ECO:0000313" key="2">
    <source>
        <dbReference type="Proteomes" id="UP000783213"/>
    </source>
</evidence>
<dbReference type="RefSeq" id="XP_038808891.1">
    <property type="nucleotide sequence ID" value="XM_038954749.1"/>
</dbReference>
<dbReference type="GeneID" id="62233900"/>
<evidence type="ECO:0000313" key="1">
    <source>
        <dbReference type="EMBL" id="KAF7925038.1"/>
    </source>
</evidence>
<keyword evidence="2" id="KW-1185">Reference proteome</keyword>
<accession>A0ABQ7II56</accession>